<proteinExistence type="predicted"/>
<accession>A0AAW1FLG3</accession>
<name>A0AAW1FLG3_ZOAVI</name>
<gene>
    <name evidence="1" type="ORF">VZT92_007456</name>
</gene>
<protein>
    <submittedName>
        <fullName evidence="1">Uncharacterized protein</fullName>
    </submittedName>
</protein>
<comment type="caution">
    <text evidence="1">The sequence shown here is derived from an EMBL/GenBank/DDBJ whole genome shotgun (WGS) entry which is preliminary data.</text>
</comment>
<dbReference type="Proteomes" id="UP001488805">
    <property type="component" value="Unassembled WGS sequence"/>
</dbReference>
<evidence type="ECO:0000313" key="1">
    <source>
        <dbReference type="EMBL" id="KAK9535050.1"/>
    </source>
</evidence>
<keyword evidence="2" id="KW-1185">Reference proteome</keyword>
<dbReference type="AlphaFoldDB" id="A0AAW1FLG3"/>
<dbReference type="EMBL" id="JBCEZU010000056">
    <property type="protein sequence ID" value="KAK9535050.1"/>
    <property type="molecule type" value="Genomic_DNA"/>
</dbReference>
<evidence type="ECO:0000313" key="2">
    <source>
        <dbReference type="Proteomes" id="UP001488805"/>
    </source>
</evidence>
<reference evidence="1 2" key="1">
    <citation type="journal article" date="2024" name="Genome Biol. Evol.">
        <title>Chromosome-level genome assembly of the viviparous eelpout Zoarces viviparus.</title>
        <authorList>
            <person name="Fuhrmann N."/>
            <person name="Brasseur M.V."/>
            <person name="Bakowski C.E."/>
            <person name="Podsiadlowski L."/>
            <person name="Prost S."/>
            <person name="Krehenwinkel H."/>
            <person name="Mayer C."/>
        </authorList>
    </citation>
    <scope>NUCLEOTIDE SEQUENCE [LARGE SCALE GENOMIC DNA]</scope>
    <source>
        <strain evidence="1">NO-MEL_2022_Ind0_liver</strain>
    </source>
</reference>
<organism evidence="1 2">
    <name type="scientific">Zoarces viviparus</name>
    <name type="common">Viviparous eelpout</name>
    <name type="synonym">Blennius viviparus</name>
    <dbReference type="NCBI Taxonomy" id="48416"/>
    <lineage>
        <taxon>Eukaryota</taxon>
        <taxon>Metazoa</taxon>
        <taxon>Chordata</taxon>
        <taxon>Craniata</taxon>
        <taxon>Vertebrata</taxon>
        <taxon>Euteleostomi</taxon>
        <taxon>Actinopterygii</taxon>
        <taxon>Neopterygii</taxon>
        <taxon>Teleostei</taxon>
        <taxon>Neoteleostei</taxon>
        <taxon>Acanthomorphata</taxon>
        <taxon>Eupercaria</taxon>
        <taxon>Perciformes</taxon>
        <taxon>Cottioidei</taxon>
        <taxon>Zoarcales</taxon>
        <taxon>Zoarcidae</taxon>
        <taxon>Zoarcinae</taxon>
        <taxon>Zoarces</taxon>
    </lineage>
</organism>
<sequence>MFIVWGHQELWLSCSDTHTVLLLDWLMRARRSTLSGGSDRLYTYAAVYSEAALVMLTDTYVTSPAGG</sequence>